<feature type="transmembrane region" description="Helical" evidence="1">
    <location>
        <begin position="52"/>
        <end position="74"/>
    </location>
</feature>
<proteinExistence type="predicted"/>
<evidence type="ECO:0000313" key="3">
    <source>
        <dbReference type="Proteomes" id="UP000745577"/>
    </source>
</evidence>
<organism evidence="2 3">
    <name type="scientific">Candidatus Dojkabacteria bacterium</name>
    <dbReference type="NCBI Taxonomy" id="2099670"/>
    <lineage>
        <taxon>Bacteria</taxon>
        <taxon>Candidatus Dojkabacteria</taxon>
    </lineage>
</organism>
<reference evidence="2" key="2">
    <citation type="journal article" date="2021" name="Microbiome">
        <title>Successional dynamics and alternative stable states in a saline activated sludge microbial community over 9 years.</title>
        <authorList>
            <person name="Wang Y."/>
            <person name="Ye J."/>
            <person name="Ju F."/>
            <person name="Liu L."/>
            <person name="Boyd J.A."/>
            <person name="Deng Y."/>
            <person name="Parks D.H."/>
            <person name="Jiang X."/>
            <person name="Yin X."/>
            <person name="Woodcroft B.J."/>
            <person name="Tyson G.W."/>
            <person name="Hugenholtz P."/>
            <person name="Polz M.F."/>
            <person name="Zhang T."/>
        </authorList>
    </citation>
    <scope>NUCLEOTIDE SEQUENCE</scope>
    <source>
        <strain evidence="2">HKST-UBA15</strain>
    </source>
</reference>
<evidence type="ECO:0000256" key="1">
    <source>
        <dbReference type="SAM" id="Phobius"/>
    </source>
</evidence>
<protein>
    <submittedName>
        <fullName evidence="2">Uncharacterized protein</fullName>
    </submittedName>
</protein>
<keyword evidence="1" id="KW-0472">Membrane</keyword>
<feature type="transmembrane region" description="Helical" evidence="1">
    <location>
        <begin position="25"/>
        <end position="46"/>
    </location>
</feature>
<keyword evidence="1" id="KW-1133">Transmembrane helix</keyword>
<dbReference type="AlphaFoldDB" id="A0A955IBL1"/>
<keyword evidence="1" id="KW-0812">Transmembrane</keyword>
<dbReference type="Proteomes" id="UP000745577">
    <property type="component" value="Unassembled WGS sequence"/>
</dbReference>
<comment type="caution">
    <text evidence="2">The sequence shown here is derived from an EMBL/GenBank/DDBJ whole genome shotgun (WGS) entry which is preliminary data.</text>
</comment>
<gene>
    <name evidence="2" type="ORF">KC675_03800</name>
</gene>
<name>A0A955IBL1_9BACT</name>
<accession>A0A955IBL1</accession>
<sequence length="96" mass="10081">MSRPETERNRQHLPKIEKSITRKTLVGGLAVLMGTAISTTGIVLTINGAEGITHEVMTIGGALIALVGGSLAALKLNTTIVPKNPSNIEHFGPPEE</sequence>
<dbReference type="EMBL" id="JAGQLL010000044">
    <property type="protein sequence ID" value="MCA9380273.1"/>
    <property type="molecule type" value="Genomic_DNA"/>
</dbReference>
<reference evidence="2" key="1">
    <citation type="submission" date="2020-04" db="EMBL/GenBank/DDBJ databases">
        <authorList>
            <person name="Zhang T."/>
        </authorList>
    </citation>
    <scope>NUCLEOTIDE SEQUENCE</scope>
    <source>
        <strain evidence="2">HKST-UBA15</strain>
    </source>
</reference>
<evidence type="ECO:0000313" key="2">
    <source>
        <dbReference type="EMBL" id="MCA9380273.1"/>
    </source>
</evidence>